<gene>
    <name evidence="2" type="ORF">MOBT1_000752</name>
</gene>
<keyword evidence="1" id="KW-0732">Signal</keyword>
<name>A0AAF0ISD9_9BASI</name>
<dbReference type="Proteomes" id="UP001214603">
    <property type="component" value="Chromosome 1"/>
</dbReference>
<keyword evidence="3" id="KW-1185">Reference proteome</keyword>
<evidence type="ECO:0000313" key="3">
    <source>
        <dbReference type="Proteomes" id="UP001214603"/>
    </source>
</evidence>
<evidence type="ECO:0008006" key="4">
    <source>
        <dbReference type="Google" id="ProtNLM"/>
    </source>
</evidence>
<dbReference type="EMBL" id="CP119934">
    <property type="protein sequence ID" value="WFD02074.1"/>
    <property type="molecule type" value="Genomic_DNA"/>
</dbReference>
<feature type="chain" id="PRO_5042133413" description="F-box domain-containing protein" evidence="1">
    <location>
        <begin position="18"/>
        <end position="259"/>
    </location>
</feature>
<sequence>MLPAVCALAAGAALLVARRARRTSAAARAAPWCAALPPELRLYILACAVRQASLTPAAGDTLTPLLTLSRAHWRALAPAAYHTVRVCSPRALHRLRRTLVVLRPELGTYVHTIALEGLAESAALGLEHLALAVPRLAHLALDAPSAAALCRSPAARLRTGAKPHTLSLVLPSSEAALDVSGALLMSALGAHVHTLCVVATPAAARTLAPRLVELRALRRVDVRVCGCDAPRQAVRDAFARVQAHNIALDLAFAPRDVAA</sequence>
<feature type="signal peptide" evidence="1">
    <location>
        <begin position="1"/>
        <end position="17"/>
    </location>
</feature>
<reference evidence="2" key="1">
    <citation type="submission" date="2023-03" db="EMBL/GenBank/DDBJ databases">
        <title>Mating type loci evolution in Malassezia.</title>
        <authorList>
            <person name="Coelho M.A."/>
        </authorList>
    </citation>
    <scope>NUCLEOTIDE SEQUENCE</scope>
    <source>
        <strain evidence="2">CBS 7876</strain>
    </source>
</reference>
<protein>
    <recommendedName>
        <fullName evidence="4">F-box domain-containing protein</fullName>
    </recommendedName>
</protein>
<organism evidence="2 3">
    <name type="scientific">Malassezia obtusa</name>
    <dbReference type="NCBI Taxonomy" id="76774"/>
    <lineage>
        <taxon>Eukaryota</taxon>
        <taxon>Fungi</taxon>
        <taxon>Dikarya</taxon>
        <taxon>Basidiomycota</taxon>
        <taxon>Ustilaginomycotina</taxon>
        <taxon>Malasseziomycetes</taxon>
        <taxon>Malasseziales</taxon>
        <taxon>Malasseziaceae</taxon>
        <taxon>Malassezia</taxon>
    </lineage>
</organism>
<evidence type="ECO:0000313" key="2">
    <source>
        <dbReference type="EMBL" id="WFD02074.1"/>
    </source>
</evidence>
<evidence type="ECO:0000256" key="1">
    <source>
        <dbReference type="SAM" id="SignalP"/>
    </source>
</evidence>
<dbReference type="AlphaFoldDB" id="A0AAF0ISD9"/>
<proteinExistence type="predicted"/>
<accession>A0AAF0ISD9</accession>